<comment type="caution">
    <text evidence="14">The sequence shown here is derived from an EMBL/GenBank/DDBJ whole genome shotgun (WGS) entry which is preliminary data.</text>
</comment>
<comment type="subcellular location">
    <subcellularLocation>
        <location evidence="1">Cell membrane</location>
        <topology evidence="1">Multi-pass membrane protein</topology>
    </subcellularLocation>
</comment>
<dbReference type="SUPFAM" id="SSF47226">
    <property type="entry name" value="Histidine-containing phosphotransfer domain, HPT domain"/>
    <property type="match status" value="1"/>
</dbReference>
<feature type="domain" description="Response regulatory" evidence="12">
    <location>
        <begin position="5"/>
        <end position="119"/>
    </location>
</feature>
<dbReference type="Pfam" id="PF01627">
    <property type="entry name" value="Hpt"/>
    <property type="match status" value="1"/>
</dbReference>
<evidence type="ECO:0000256" key="10">
    <source>
        <dbReference type="PROSITE-ProRule" id="PRU00110"/>
    </source>
</evidence>
<dbReference type="SMART" id="SM00448">
    <property type="entry name" value="REC"/>
    <property type="match status" value="1"/>
</dbReference>
<evidence type="ECO:0000256" key="4">
    <source>
        <dbReference type="ARBA" id="ARBA00022692"/>
    </source>
</evidence>
<evidence type="ECO:0000256" key="6">
    <source>
        <dbReference type="ARBA" id="ARBA00022840"/>
    </source>
</evidence>
<evidence type="ECO:0000256" key="1">
    <source>
        <dbReference type="ARBA" id="ARBA00004651"/>
    </source>
</evidence>
<evidence type="ECO:0000256" key="3">
    <source>
        <dbReference type="ARBA" id="ARBA00022553"/>
    </source>
</evidence>
<dbReference type="PROSITE" id="PS50894">
    <property type="entry name" value="HPT"/>
    <property type="match status" value="1"/>
</dbReference>
<dbReference type="Pfam" id="PF00072">
    <property type="entry name" value="Response_reg"/>
    <property type="match status" value="1"/>
</dbReference>
<keyword evidence="2" id="KW-1003">Cell membrane</keyword>
<keyword evidence="8" id="KW-0902">Two-component regulatory system</keyword>
<keyword evidence="5" id="KW-0547">Nucleotide-binding</keyword>
<dbReference type="InterPro" id="IPR036641">
    <property type="entry name" value="HPT_dom_sf"/>
</dbReference>
<dbReference type="PROSITE" id="PS50110">
    <property type="entry name" value="RESPONSE_REGULATORY"/>
    <property type="match status" value="1"/>
</dbReference>
<dbReference type="RefSeq" id="WP_283412962.1">
    <property type="nucleotide sequence ID" value="NZ_FXUA01000003.1"/>
</dbReference>
<evidence type="ECO:0000256" key="5">
    <source>
        <dbReference type="ARBA" id="ARBA00022741"/>
    </source>
</evidence>
<organism evidence="14 15">
    <name type="scientific">Algoriphagus winogradskyi</name>
    <dbReference type="NCBI Taxonomy" id="237017"/>
    <lineage>
        <taxon>Bacteria</taxon>
        <taxon>Pseudomonadati</taxon>
        <taxon>Bacteroidota</taxon>
        <taxon>Cytophagia</taxon>
        <taxon>Cytophagales</taxon>
        <taxon>Cyclobacteriaceae</taxon>
        <taxon>Algoriphagus</taxon>
    </lineage>
</organism>
<evidence type="ECO:0000256" key="11">
    <source>
        <dbReference type="PROSITE-ProRule" id="PRU00169"/>
    </source>
</evidence>
<dbReference type="Proteomes" id="UP001157915">
    <property type="component" value="Unassembled WGS sequence"/>
</dbReference>
<evidence type="ECO:0000256" key="8">
    <source>
        <dbReference type="ARBA" id="ARBA00023012"/>
    </source>
</evidence>
<dbReference type="EMBL" id="FXUA01000003">
    <property type="protein sequence ID" value="SMP22485.1"/>
    <property type="molecule type" value="Genomic_DNA"/>
</dbReference>
<evidence type="ECO:0000313" key="15">
    <source>
        <dbReference type="Proteomes" id="UP001157915"/>
    </source>
</evidence>
<feature type="modified residue" description="4-aspartylphosphate" evidence="11">
    <location>
        <position position="53"/>
    </location>
</feature>
<dbReference type="Gene3D" id="3.40.50.2300">
    <property type="match status" value="1"/>
</dbReference>
<dbReference type="PANTHER" id="PTHR45339">
    <property type="entry name" value="HYBRID SIGNAL TRANSDUCTION HISTIDINE KINASE J"/>
    <property type="match status" value="1"/>
</dbReference>
<dbReference type="Gene3D" id="1.20.120.160">
    <property type="entry name" value="HPT domain"/>
    <property type="match status" value="1"/>
</dbReference>
<dbReference type="InterPro" id="IPR008207">
    <property type="entry name" value="Sig_transdc_His_kin_Hpt_dom"/>
</dbReference>
<keyword evidence="3 11" id="KW-0597">Phosphoprotein</keyword>
<evidence type="ECO:0000256" key="2">
    <source>
        <dbReference type="ARBA" id="ARBA00022475"/>
    </source>
</evidence>
<dbReference type="SUPFAM" id="SSF52172">
    <property type="entry name" value="CheY-like"/>
    <property type="match status" value="1"/>
</dbReference>
<dbReference type="PANTHER" id="PTHR45339:SF1">
    <property type="entry name" value="HYBRID SIGNAL TRANSDUCTION HISTIDINE KINASE J"/>
    <property type="match status" value="1"/>
</dbReference>
<name>A0ABY1NZH1_9BACT</name>
<keyword evidence="6" id="KW-0067">ATP-binding</keyword>
<proteinExistence type="predicted"/>
<evidence type="ECO:0000256" key="9">
    <source>
        <dbReference type="ARBA" id="ARBA00023136"/>
    </source>
</evidence>
<evidence type="ECO:0000259" key="12">
    <source>
        <dbReference type="PROSITE" id="PS50110"/>
    </source>
</evidence>
<gene>
    <name evidence="14" type="ORF">SAMN06265367_103450</name>
</gene>
<accession>A0ABY1NZH1</accession>
<feature type="domain" description="HPt" evidence="13">
    <location>
        <begin position="149"/>
        <end position="242"/>
    </location>
</feature>
<evidence type="ECO:0000259" key="13">
    <source>
        <dbReference type="PROSITE" id="PS50894"/>
    </source>
</evidence>
<dbReference type="CDD" id="cd17546">
    <property type="entry name" value="REC_hyHK_CKI1_RcsC-like"/>
    <property type="match status" value="1"/>
</dbReference>
<dbReference type="InterPro" id="IPR001789">
    <property type="entry name" value="Sig_transdc_resp-reg_receiver"/>
</dbReference>
<keyword evidence="9" id="KW-0472">Membrane</keyword>
<keyword evidence="7" id="KW-1133">Transmembrane helix</keyword>
<protein>
    <submittedName>
        <fullName evidence="14">CheY chemotaxis protein or a CheY-like REC (Receiver) domain</fullName>
    </submittedName>
</protein>
<keyword evidence="15" id="KW-1185">Reference proteome</keyword>
<feature type="modified residue" description="Phosphohistidine" evidence="10">
    <location>
        <position position="188"/>
    </location>
</feature>
<keyword evidence="4" id="KW-0812">Transmembrane</keyword>
<evidence type="ECO:0000256" key="7">
    <source>
        <dbReference type="ARBA" id="ARBA00022989"/>
    </source>
</evidence>
<sequence length="247" mass="28005">MKTKKVLIVDANDMNRRLIENLIEHLCGYESVKSGLEAVEKASQVAFDLILMDLQMPVMDGITTAQTIWRKSPYNCPIIAVSSYSEAHSKKCLLEMGFTALISKPIRPKDFLEAVSDILSCTEDEKISFSKPPEIIDEKVFQQLSKFNSVINLRSLYIEFIEEFDGLIHLIDKAFQEKDKQTLIKHLHTIKGNSGTLGVNAIFTFSSEADLLARAENWDALGTALKNLINERVIFKKYLEEETIFNP</sequence>
<evidence type="ECO:0000313" key="14">
    <source>
        <dbReference type="EMBL" id="SMP22485.1"/>
    </source>
</evidence>
<dbReference type="InterPro" id="IPR011006">
    <property type="entry name" value="CheY-like_superfamily"/>
</dbReference>
<reference evidence="14 15" key="1">
    <citation type="submission" date="2017-05" db="EMBL/GenBank/DDBJ databases">
        <authorList>
            <person name="Varghese N."/>
            <person name="Submissions S."/>
        </authorList>
    </citation>
    <scope>NUCLEOTIDE SEQUENCE [LARGE SCALE GENOMIC DNA]</scope>
    <source>
        <strain evidence="14 15">DSM 15360</strain>
    </source>
</reference>